<keyword evidence="10" id="KW-0675">Receptor</keyword>
<dbReference type="EMBL" id="SDHZ01000002">
    <property type="protein sequence ID" value="RXK83638.1"/>
    <property type="molecule type" value="Genomic_DNA"/>
</dbReference>
<organism evidence="10 11">
    <name type="scientific">Filimonas effusa</name>
    <dbReference type="NCBI Taxonomy" id="2508721"/>
    <lineage>
        <taxon>Bacteria</taxon>
        <taxon>Pseudomonadati</taxon>
        <taxon>Bacteroidota</taxon>
        <taxon>Chitinophagia</taxon>
        <taxon>Chitinophagales</taxon>
        <taxon>Chitinophagaceae</taxon>
        <taxon>Filimonas</taxon>
    </lineage>
</organism>
<evidence type="ECO:0000256" key="1">
    <source>
        <dbReference type="ARBA" id="ARBA00004571"/>
    </source>
</evidence>
<evidence type="ECO:0000256" key="5">
    <source>
        <dbReference type="ARBA" id="ARBA00023136"/>
    </source>
</evidence>
<keyword evidence="6 7" id="KW-0998">Cell outer membrane</keyword>
<feature type="signal peptide" evidence="8">
    <location>
        <begin position="1"/>
        <end position="22"/>
    </location>
</feature>
<keyword evidence="3 7" id="KW-1134">Transmembrane beta strand</keyword>
<name>A0A4Q1D5H9_9BACT</name>
<dbReference type="Gene3D" id="2.40.170.20">
    <property type="entry name" value="TonB-dependent receptor, beta-barrel domain"/>
    <property type="match status" value="1"/>
</dbReference>
<dbReference type="Gene3D" id="2.60.40.1120">
    <property type="entry name" value="Carboxypeptidase-like, regulatory domain"/>
    <property type="match status" value="1"/>
</dbReference>
<dbReference type="Pfam" id="PF07715">
    <property type="entry name" value="Plug"/>
    <property type="match status" value="1"/>
</dbReference>
<feature type="chain" id="PRO_5020729242" evidence="8">
    <location>
        <begin position="23"/>
        <end position="1090"/>
    </location>
</feature>
<dbReference type="InterPro" id="IPR012910">
    <property type="entry name" value="Plug_dom"/>
</dbReference>
<gene>
    <name evidence="10" type="ORF">ESB13_16275</name>
</gene>
<evidence type="ECO:0000256" key="8">
    <source>
        <dbReference type="SAM" id="SignalP"/>
    </source>
</evidence>
<dbReference type="SUPFAM" id="SSF56935">
    <property type="entry name" value="Porins"/>
    <property type="match status" value="1"/>
</dbReference>
<protein>
    <submittedName>
        <fullName evidence="10">TonB-dependent receptor</fullName>
    </submittedName>
</protein>
<dbReference type="InterPro" id="IPR023996">
    <property type="entry name" value="TonB-dep_OMP_SusC/RagA"/>
</dbReference>
<proteinExistence type="inferred from homology"/>
<dbReference type="PROSITE" id="PS52016">
    <property type="entry name" value="TONB_DEPENDENT_REC_3"/>
    <property type="match status" value="1"/>
</dbReference>
<dbReference type="InterPro" id="IPR037066">
    <property type="entry name" value="Plug_dom_sf"/>
</dbReference>
<evidence type="ECO:0000256" key="2">
    <source>
        <dbReference type="ARBA" id="ARBA00022448"/>
    </source>
</evidence>
<evidence type="ECO:0000256" key="4">
    <source>
        <dbReference type="ARBA" id="ARBA00022692"/>
    </source>
</evidence>
<sequence>MRSQLLFSLLLLCTLLNVDVNAQNSFGTVKGLVRSDAGLALPGVSVTAVDTKTNFKAGAQTDSTGVFIFNRLPASGDYRFVFSSVGYAEQVLDGYNVRANATTSVMVKMATAASNLDDIVVIGYQTVKRRDVVSAVSSLGAKDLKDLPLNSSAEALAGRLAGVVASATEGSPGAAVTVQVRGGSSITQDNAPIYIVDGIQMENALTFLAPQEIASIDVLKDAASTAIYGARGANGVIVITTKGGANRPTQVSLDMFYGIRSIVNKLDVLKPYDYVQYQYQLYNTDSTTRASFYNRYGDFKDIDNYKNMPFQDWQDAVFGRDAKLFTQSLNISGGTKATTYSLTLSNSKEEGVMIGSGFRRTLASFKFDHRLSDKVRVGFNVRYSDQQIDGAGTSSTGTQGNNRLRNAVRYQPYLGGSVGVDIFDPDYLQQTNLTSPVLLANNEIRKAIDRNLLLNGYADFVITKGLQFRSTIGVTPTTSRTNMFNGMVTGTARQNGNLPVLNMSTGEGFSLTNSNTLTWDKKIGENHALTVLAGQEIYMSNNKNFSANIKWMPADITPDEAFANIQRASPPLGNVQDAPTTRWSQNRLFSFFGRVNYTYRNKYILTFSARRDGSSNFSPDDNRQWATMPAAAIAWRMSREKFLESFLESMKVNDLKLRFSYGAAGNNRIGQDLWRTVYGNSSNANYPYAEALTPGMGPLSLENKNLRWETTVSRNLGLDFSLFNNKLTGSLDLYSNTTKNLLLNAVIPSTTGYTQQIQNIGSTRNRGIELQLKTTVLAKRNFNWDVNFNVSHNRNTVLDLGSNVDGTKRQFIYGYSGWVTGSIADYLVEVGQPIGQFYGFVTDGRYELSDFTYDAAAKKYTLNANVANNRVALGNVDPKPGDLKFKKLSSKNSMQIDDEDKTVLGNSQPKITGGVNQQFTWKNFDMSLFVYFSLGNKVYNANKIENTTQYLYKDNNMSTEVLNRWRVIDDNGNRVSDPETLAELNKNTTFWTPPGGQFTLHSYAIENGSFLRISNLTIGYNLPKTVVESMKVFSRFRVYATVNNLYTFTGYSGFDPEANTRRGTPLTPGVDYAAYPRSRLVTAGVNITFK</sequence>
<dbReference type="NCBIfam" id="TIGR04056">
    <property type="entry name" value="OMP_RagA_SusC"/>
    <property type="match status" value="1"/>
</dbReference>
<comment type="caution">
    <text evidence="10">The sequence shown here is derived from an EMBL/GenBank/DDBJ whole genome shotgun (WGS) entry which is preliminary data.</text>
</comment>
<dbReference type="SUPFAM" id="SSF49464">
    <property type="entry name" value="Carboxypeptidase regulatory domain-like"/>
    <property type="match status" value="1"/>
</dbReference>
<evidence type="ECO:0000313" key="11">
    <source>
        <dbReference type="Proteomes" id="UP000290545"/>
    </source>
</evidence>
<evidence type="ECO:0000256" key="7">
    <source>
        <dbReference type="PROSITE-ProRule" id="PRU01360"/>
    </source>
</evidence>
<dbReference type="NCBIfam" id="TIGR04057">
    <property type="entry name" value="SusC_RagA_signa"/>
    <property type="match status" value="1"/>
</dbReference>
<dbReference type="GO" id="GO:0009279">
    <property type="term" value="C:cell outer membrane"/>
    <property type="evidence" value="ECO:0007669"/>
    <property type="project" value="UniProtKB-SubCell"/>
</dbReference>
<dbReference type="RefSeq" id="WP_129004690.1">
    <property type="nucleotide sequence ID" value="NZ_SDHZ01000002.1"/>
</dbReference>
<keyword evidence="4 7" id="KW-0812">Transmembrane</keyword>
<dbReference type="InterPro" id="IPR023997">
    <property type="entry name" value="TonB-dep_OMP_SusC/RagA_CS"/>
</dbReference>
<dbReference type="AlphaFoldDB" id="A0A4Q1D5H9"/>
<accession>A0A4Q1D5H9</accession>
<dbReference type="InterPro" id="IPR039426">
    <property type="entry name" value="TonB-dep_rcpt-like"/>
</dbReference>
<dbReference type="InterPro" id="IPR036942">
    <property type="entry name" value="Beta-barrel_TonB_sf"/>
</dbReference>
<reference evidence="10 11" key="1">
    <citation type="submission" date="2019-01" db="EMBL/GenBank/DDBJ databases">
        <title>Filimonas sp. strain TTM-71.</title>
        <authorList>
            <person name="Chen W.-M."/>
        </authorList>
    </citation>
    <scope>NUCLEOTIDE SEQUENCE [LARGE SCALE GENOMIC DNA]</scope>
    <source>
        <strain evidence="10 11">TTM-71</strain>
    </source>
</reference>
<dbReference type="Proteomes" id="UP000290545">
    <property type="component" value="Unassembled WGS sequence"/>
</dbReference>
<dbReference type="InterPro" id="IPR008969">
    <property type="entry name" value="CarboxyPept-like_regulatory"/>
</dbReference>
<dbReference type="Pfam" id="PF13620">
    <property type="entry name" value="CarboxypepD_reg"/>
    <property type="match status" value="1"/>
</dbReference>
<dbReference type="Gene3D" id="2.170.130.10">
    <property type="entry name" value="TonB-dependent receptor, plug domain"/>
    <property type="match status" value="1"/>
</dbReference>
<keyword evidence="8" id="KW-0732">Signal</keyword>
<evidence type="ECO:0000256" key="3">
    <source>
        <dbReference type="ARBA" id="ARBA00022452"/>
    </source>
</evidence>
<keyword evidence="11" id="KW-1185">Reference proteome</keyword>
<comment type="subcellular location">
    <subcellularLocation>
        <location evidence="1 7">Cell outer membrane</location>
        <topology evidence="1 7">Multi-pass membrane protein</topology>
    </subcellularLocation>
</comment>
<keyword evidence="5 7" id="KW-0472">Membrane</keyword>
<evidence type="ECO:0000259" key="9">
    <source>
        <dbReference type="Pfam" id="PF07715"/>
    </source>
</evidence>
<comment type="similarity">
    <text evidence="7">Belongs to the TonB-dependent receptor family.</text>
</comment>
<evidence type="ECO:0000313" key="10">
    <source>
        <dbReference type="EMBL" id="RXK83638.1"/>
    </source>
</evidence>
<keyword evidence="2 7" id="KW-0813">Transport</keyword>
<feature type="domain" description="TonB-dependent receptor plug" evidence="9">
    <location>
        <begin position="129"/>
        <end position="236"/>
    </location>
</feature>
<evidence type="ECO:0000256" key="6">
    <source>
        <dbReference type="ARBA" id="ARBA00023237"/>
    </source>
</evidence>
<dbReference type="OrthoDB" id="9768177at2"/>